<organism evidence="2">
    <name type="scientific">Salmonella enterica subsp. salamae serovar 30:1,z28:z6</name>
    <dbReference type="NCBI Taxonomy" id="1967615"/>
    <lineage>
        <taxon>Bacteria</taxon>
        <taxon>Pseudomonadati</taxon>
        <taxon>Pseudomonadota</taxon>
        <taxon>Gammaproteobacteria</taxon>
        <taxon>Enterobacterales</taxon>
        <taxon>Enterobacteriaceae</taxon>
        <taxon>Salmonella</taxon>
    </lineage>
</organism>
<dbReference type="SUPFAM" id="SSF68989">
    <property type="entry name" value="Hemolysin expression modulating protein HHA"/>
    <property type="match status" value="1"/>
</dbReference>
<accession>A0A737Y6S8</accession>
<dbReference type="EMBL" id="DAATHJ010000070">
    <property type="protein sequence ID" value="HAE8613075.1"/>
    <property type="molecule type" value="Genomic_DNA"/>
</dbReference>
<name>A0A737Y6S8_SALER</name>
<dbReference type="AlphaFoldDB" id="A0A737Y6S8"/>
<dbReference type="InterPro" id="IPR007985">
    <property type="entry name" value="Hemolysn_expr_modulating_HHA"/>
</dbReference>
<gene>
    <name evidence="2" type="ORF">G4W81_004838</name>
</gene>
<sequence>SAVDHRFAELTMNKLYDRFPAGCGLSDNG</sequence>
<reference evidence="2" key="1">
    <citation type="journal article" date="2018" name="Genome Biol.">
        <title>SKESA: strategic k-mer extension for scrupulous assemblies.</title>
        <authorList>
            <person name="Souvorov A."/>
            <person name="Agarwala R."/>
            <person name="Lipman D.J."/>
        </authorList>
    </citation>
    <scope>NUCLEOTIDE SEQUENCE</scope>
    <source>
        <strain evidence="2">165-86</strain>
    </source>
</reference>
<evidence type="ECO:0000256" key="1">
    <source>
        <dbReference type="ARBA" id="ARBA00010526"/>
    </source>
</evidence>
<dbReference type="Gene3D" id="1.20.1280.40">
    <property type="entry name" value="HHA"/>
    <property type="match status" value="1"/>
</dbReference>
<dbReference type="InterPro" id="IPR036666">
    <property type="entry name" value="HHA_sf"/>
</dbReference>
<proteinExistence type="inferred from homology"/>
<evidence type="ECO:0000313" key="2">
    <source>
        <dbReference type="EMBL" id="HAE8613075.1"/>
    </source>
</evidence>
<protein>
    <submittedName>
        <fullName evidence="2">Uncharacterized protein</fullName>
    </submittedName>
</protein>
<comment type="similarity">
    <text evidence="1">Belongs to the Hha/YmoA/Cnu family.</text>
</comment>
<comment type="caution">
    <text evidence="2">The sequence shown here is derived from an EMBL/GenBank/DDBJ whole genome shotgun (WGS) entry which is preliminary data.</text>
</comment>
<feature type="non-terminal residue" evidence="2">
    <location>
        <position position="1"/>
    </location>
</feature>
<reference evidence="2" key="2">
    <citation type="submission" date="2018-07" db="EMBL/GenBank/DDBJ databases">
        <authorList>
            <consortium name="NCBI Pathogen Detection Project"/>
        </authorList>
    </citation>
    <scope>NUCLEOTIDE SEQUENCE</scope>
    <source>
        <strain evidence="2">165-86</strain>
    </source>
</reference>
<dbReference type="Pfam" id="PF05321">
    <property type="entry name" value="HHA"/>
    <property type="match status" value="1"/>
</dbReference>